<dbReference type="EMBL" id="JACCCF010000001">
    <property type="protein sequence ID" value="NYE44396.1"/>
    <property type="molecule type" value="Genomic_DNA"/>
</dbReference>
<keyword evidence="1" id="KW-0046">Antibiotic resistance</keyword>
<dbReference type="RefSeq" id="WP_173317098.1">
    <property type="nucleotide sequence ID" value="NZ_BAAAUE010000022.1"/>
</dbReference>
<gene>
    <name evidence="3" type="ORF">HEB29_005407</name>
</gene>
<dbReference type="PANTHER" id="PTHR31438">
    <property type="entry name" value="LYSINE N-ACYLTRANSFERASE C17G9.06C-RELATED"/>
    <property type="match status" value="1"/>
</dbReference>
<dbReference type="PROSITE" id="PS51186">
    <property type="entry name" value="GNAT"/>
    <property type="match status" value="1"/>
</dbReference>
<reference evidence="3 4" key="1">
    <citation type="submission" date="2020-07" db="EMBL/GenBank/DDBJ databases">
        <title>Sequencing the genomes of 1000 actinobacteria strains.</title>
        <authorList>
            <person name="Klenk H.-P."/>
        </authorList>
    </citation>
    <scope>NUCLEOTIDE SEQUENCE [LARGE SCALE GENOMIC DNA]</scope>
    <source>
        <strain evidence="3 4">DSM 41455</strain>
    </source>
</reference>
<evidence type="ECO:0000313" key="3">
    <source>
        <dbReference type="EMBL" id="NYE44396.1"/>
    </source>
</evidence>
<accession>A0A7Y9KWL3</accession>
<dbReference type="Gene3D" id="3.40.630.30">
    <property type="match status" value="1"/>
</dbReference>
<dbReference type="InterPro" id="IPR000182">
    <property type="entry name" value="GNAT_dom"/>
</dbReference>
<organism evidence="3 4">
    <name type="scientific">Streptomyces fulvorobeus</name>
    <dbReference type="NCBI Taxonomy" id="284028"/>
    <lineage>
        <taxon>Bacteria</taxon>
        <taxon>Bacillati</taxon>
        <taxon>Actinomycetota</taxon>
        <taxon>Actinomycetes</taxon>
        <taxon>Kitasatosporales</taxon>
        <taxon>Streptomycetaceae</taxon>
        <taxon>Streptomyces</taxon>
    </lineage>
</organism>
<dbReference type="Pfam" id="PF13523">
    <property type="entry name" value="Acetyltransf_8"/>
    <property type="match status" value="1"/>
</dbReference>
<feature type="domain" description="N-acetyltransferase" evidence="2">
    <location>
        <begin position="2"/>
        <end position="177"/>
    </location>
</feature>
<dbReference type="InterPro" id="IPR016181">
    <property type="entry name" value="Acyl_CoA_acyltransferase"/>
</dbReference>
<protein>
    <submittedName>
        <fullName evidence="3">Aminoglycoside 6'-N-acetyltransferase</fullName>
        <ecNumber evidence="3">2.3.1.82</ecNumber>
    </submittedName>
</protein>
<keyword evidence="3" id="KW-0808">Transferase</keyword>
<comment type="caution">
    <text evidence="3">The sequence shown here is derived from an EMBL/GenBank/DDBJ whole genome shotgun (WGS) entry which is preliminary data.</text>
</comment>
<dbReference type="PANTHER" id="PTHR31438:SF1">
    <property type="entry name" value="LYSINE N-ACYLTRANSFERASE C17G9.06C-RELATED"/>
    <property type="match status" value="1"/>
</dbReference>
<dbReference type="GO" id="GO:0047663">
    <property type="term" value="F:aminoglycoside 6'-N-acetyltransferase activity"/>
    <property type="evidence" value="ECO:0007669"/>
    <property type="project" value="UniProtKB-EC"/>
</dbReference>
<proteinExistence type="predicted"/>
<sequence length="213" mass="23634">MITWRRMGEADFPLLREWLRQPHVARWWYHDTSTEAVARDFGPAARGEEPSEDLLVMLDGTPVALVQRCRFADYPDYRDELADQVELPATAVTIDYLLGDPARVGQGLGPRIIRSVVEATWADHPDASAVVVPVHAGNRASWRALEKAGLRRIGTADLEPDNPDDDRAHYVYRVDRPAPGTWSAGPASAQGGRVLGRTYGEMKGAAQWHGSRL</sequence>
<evidence type="ECO:0000259" key="2">
    <source>
        <dbReference type="PROSITE" id="PS51186"/>
    </source>
</evidence>
<dbReference type="AlphaFoldDB" id="A0A7Y9KWL3"/>
<dbReference type="GO" id="GO:0046677">
    <property type="term" value="P:response to antibiotic"/>
    <property type="evidence" value="ECO:0007669"/>
    <property type="project" value="UniProtKB-KW"/>
</dbReference>
<name>A0A7Y9KWL3_9ACTN</name>
<evidence type="ECO:0000256" key="1">
    <source>
        <dbReference type="ARBA" id="ARBA00023251"/>
    </source>
</evidence>
<dbReference type="SUPFAM" id="SSF55729">
    <property type="entry name" value="Acyl-CoA N-acyltransferases (Nat)"/>
    <property type="match status" value="1"/>
</dbReference>
<keyword evidence="3" id="KW-0012">Acyltransferase</keyword>
<dbReference type="EC" id="2.3.1.82" evidence="3"/>
<dbReference type="Proteomes" id="UP000530403">
    <property type="component" value="Unassembled WGS sequence"/>
</dbReference>
<evidence type="ECO:0000313" key="4">
    <source>
        <dbReference type="Proteomes" id="UP000530403"/>
    </source>
</evidence>